<dbReference type="AlphaFoldDB" id="A0A2Z6E062"/>
<dbReference type="GO" id="GO:0043190">
    <property type="term" value="C:ATP-binding cassette (ABC) transporter complex"/>
    <property type="evidence" value="ECO:0007669"/>
    <property type="project" value="InterPro"/>
</dbReference>
<dbReference type="RefSeq" id="WP_170141323.1">
    <property type="nucleotide sequence ID" value="NZ_AP018558.1"/>
</dbReference>
<comment type="similarity">
    <text evidence="2 6">Belongs to the ABC-3 integral membrane protein family.</text>
</comment>
<feature type="transmembrane region" description="Helical" evidence="7">
    <location>
        <begin position="102"/>
        <end position="121"/>
    </location>
</feature>
<dbReference type="InterPro" id="IPR001626">
    <property type="entry name" value="ABC_TroCD"/>
</dbReference>
<gene>
    <name evidence="8" type="ORF">HPTL_1750</name>
</gene>
<evidence type="ECO:0000256" key="1">
    <source>
        <dbReference type="ARBA" id="ARBA00004141"/>
    </source>
</evidence>
<keyword evidence="6" id="KW-0813">Transport</keyword>
<keyword evidence="5 7" id="KW-0472">Membrane</keyword>
<feature type="transmembrane region" description="Helical" evidence="7">
    <location>
        <begin position="187"/>
        <end position="216"/>
    </location>
</feature>
<evidence type="ECO:0000256" key="5">
    <source>
        <dbReference type="ARBA" id="ARBA00023136"/>
    </source>
</evidence>
<feature type="transmembrane region" description="Helical" evidence="7">
    <location>
        <begin position="228"/>
        <end position="252"/>
    </location>
</feature>
<evidence type="ECO:0000313" key="9">
    <source>
        <dbReference type="Proteomes" id="UP000262004"/>
    </source>
</evidence>
<evidence type="ECO:0000313" key="8">
    <source>
        <dbReference type="EMBL" id="BBD78008.1"/>
    </source>
</evidence>
<dbReference type="InterPro" id="IPR037294">
    <property type="entry name" value="ABC_BtuC-like"/>
</dbReference>
<dbReference type="GO" id="GO:0010043">
    <property type="term" value="P:response to zinc ion"/>
    <property type="evidence" value="ECO:0007669"/>
    <property type="project" value="TreeGrafter"/>
</dbReference>
<evidence type="ECO:0000256" key="7">
    <source>
        <dbReference type="SAM" id="Phobius"/>
    </source>
</evidence>
<organism evidence="8 9">
    <name type="scientific">Hydrogenophilus thermoluteolus</name>
    <name type="common">Pseudomonas hydrogenothermophila</name>
    <dbReference type="NCBI Taxonomy" id="297"/>
    <lineage>
        <taxon>Bacteria</taxon>
        <taxon>Pseudomonadati</taxon>
        <taxon>Pseudomonadota</taxon>
        <taxon>Hydrogenophilia</taxon>
        <taxon>Hydrogenophilales</taxon>
        <taxon>Hydrogenophilaceae</taxon>
        <taxon>Hydrogenophilus</taxon>
    </lineage>
</organism>
<dbReference type="PANTHER" id="PTHR30477:SF13">
    <property type="entry name" value="IRON TRANSPORT SYSTEM MEMBRANE PROTEIN HI_0360-RELATED"/>
    <property type="match status" value="1"/>
</dbReference>
<keyword evidence="9" id="KW-1185">Reference proteome</keyword>
<evidence type="ECO:0000256" key="4">
    <source>
        <dbReference type="ARBA" id="ARBA00022989"/>
    </source>
</evidence>
<feature type="transmembrane region" description="Helical" evidence="7">
    <location>
        <begin position="258"/>
        <end position="281"/>
    </location>
</feature>
<dbReference type="Pfam" id="PF00950">
    <property type="entry name" value="ABC-3"/>
    <property type="match status" value="1"/>
</dbReference>
<evidence type="ECO:0000256" key="3">
    <source>
        <dbReference type="ARBA" id="ARBA00022692"/>
    </source>
</evidence>
<feature type="transmembrane region" description="Helical" evidence="7">
    <location>
        <begin position="22"/>
        <end position="42"/>
    </location>
</feature>
<dbReference type="Proteomes" id="UP000262004">
    <property type="component" value="Chromosome"/>
</dbReference>
<keyword evidence="3 6" id="KW-0812">Transmembrane</keyword>
<reference evidence="8 9" key="1">
    <citation type="submission" date="2018-04" db="EMBL/GenBank/DDBJ databases">
        <title>Complete genome sequence of Hydrogenophilus thermoluteolus TH-1.</title>
        <authorList>
            <person name="Arai H."/>
        </authorList>
    </citation>
    <scope>NUCLEOTIDE SEQUENCE [LARGE SCALE GENOMIC DNA]</scope>
    <source>
        <strain evidence="8 9">TH-1</strain>
    </source>
</reference>
<feature type="transmembrane region" description="Helical" evidence="7">
    <location>
        <begin position="63"/>
        <end position="90"/>
    </location>
</feature>
<sequence length="293" mass="30771">MAFTAPWEAITLLLTDPWLRQAWLALAVAALAAAPCGVLLVTRRMSLMGDAMSHAILPGVATGYLLAGFSLPAITVGGLVAGVAVAWAAGWASRNTALFEDATLAGFQLSALALGILLITAQGNPTDVMHLLFGSVLALDRATLGFIVATAAVTLLTLVVCRRAIAFEWFDSETFRRLDTRASARTYYLTLAVIVAMMVAVFQALGALLGLTLLMLPALTARLWANRLLPTFVTAASIGAAGSTIGLCAALAGDWPPGPAVAATLSLGYLVSLFFAPYGLWRRRHPSPKHRVA</sequence>
<comment type="subcellular location">
    <subcellularLocation>
        <location evidence="6">Cell membrane</location>
        <topology evidence="6">Multi-pass membrane protein</topology>
    </subcellularLocation>
    <subcellularLocation>
        <location evidence="1">Membrane</location>
        <topology evidence="1">Multi-pass membrane protein</topology>
    </subcellularLocation>
</comment>
<protein>
    <submittedName>
        <fullName evidence="8">Metal ABC transporter permease</fullName>
    </submittedName>
</protein>
<evidence type="ECO:0000256" key="2">
    <source>
        <dbReference type="ARBA" id="ARBA00008034"/>
    </source>
</evidence>
<dbReference type="SUPFAM" id="SSF81345">
    <property type="entry name" value="ABC transporter involved in vitamin B12 uptake, BtuC"/>
    <property type="match status" value="1"/>
</dbReference>
<dbReference type="Gene3D" id="1.10.3470.10">
    <property type="entry name" value="ABC transporter involved in vitamin B12 uptake, BtuC"/>
    <property type="match status" value="1"/>
</dbReference>
<proteinExistence type="inferred from homology"/>
<feature type="transmembrane region" description="Helical" evidence="7">
    <location>
        <begin position="142"/>
        <end position="167"/>
    </location>
</feature>
<dbReference type="GO" id="GO:0055085">
    <property type="term" value="P:transmembrane transport"/>
    <property type="evidence" value="ECO:0007669"/>
    <property type="project" value="InterPro"/>
</dbReference>
<evidence type="ECO:0000256" key="6">
    <source>
        <dbReference type="RuleBase" id="RU003943"/>
    </source>
</evidence>
<name>A0A2Z6E062_HYDTE</name>
<accession>A0A2Z6E062</accession>
<dbReference type="KEGG" id="htl:HPTL_1750"/>
<dbReference type="PANTHER" id="PTHR30477">
    <property type="entry name" value="ABC-TRANSPORTER METAL-BINDING PROTEIN"/>
    <property type="match status" value="1"/>
</dbReference>
<dbReference type="EMBL" id="AP018558">
    <property type="protein sequence ID" value="BBD78008.1"/>
    <property type="molecule type" value="Genomic_DNA"/>
</dbReference>
<keyword evidence="4 7" id="KW-1133">Transmembrane helix</keyword>